<feature type="region of interest" description="Disordered" evidence="1">
    <location>
        <begin position="526"/>
        <end position="548"/>
    </location>
</feature>
<reference evidence="5" key="1">
    <citation type="submission" date="2016-10" db="EMBL/GenBank/DDBJ databases">
        <authorList>
            <person name="Varghese N."/>
            <person name="Submissions S."/>
        </authorList>
    </citation>
    <scope>NUCLEOTIDE SEQUENCE [LARGE SCALE GENOMIC DNA]</scope>
    <source>
        <strain evidence="5">CGMCC 1.9127</strain>
    </source>
</reference>
<evidence type="ECO:0000256" key="2">
    <source>
        <dbReference type="SAM" id="Phobius"/>
    </source>
</evidence>
<feature type="domain" description="Aerotolerance regulator N-terminal" evidence="3">
    <location>
        <begin position="10"/>
        <end position="81"/>
    </location>
</feature>
<dbReference type="AlphaFoldDB" id="A0A1H7NS61"/>
<name>A0A1H7NS61_9GAMM</name>
<feature type="transmembrane region" description="Helical" evidence="2">
    <location>
        <begin position="63"/>
        <end position="83"/>
    </location>
</feature>
<feature type="compositionally biased region" description="Basic and acidic residues" evidence="1">
    <location>
        <begin position="526"/>
        <end position="538"/>
    </location>
</feature>
<accession>A0A1H7NS61</accession>
<protein>
    <submittedName>
        <fullName evidence="4">N-terminal double-transmembrane domain-containing protein</fullName>
    </submittedName>
</protein>
<dbReference type="STRING" id="641665.GCA_002104455_03531"/>
<proteinExistence type="predicted"/>
<dbReference type="InterPro" id="IPR024163">
    <property type="entry name" value="Aerotolerance_reg_N"/>
</dbReference>
<dbReference type="Pfam" id="PF07584">
    <property type="entry name" value="BatA"/>
    <property type="match status" value="1"/>
</dbReference>
<evidence type="ECO:0000256" key="1">
    <source>
        <dbReference type="SAM" id="MobiDB-lite"/>
    </source>
</evidence>
<evidence type="ECO:0000313" key="4">
    <source>
        <dbReference type="EMBL" id="SEL26352.1"/>
    </source>
</evidence>
<organism evidence="4 5">
    <name type="scientific">Colwellia chukchiensis</name>
    <dbReference type="NCBI Taxonomy" id="641665"/>
    <lineage>
        <taxon>Bacteria</taxon>
        <taxon>Pseudomonadati</taxon>
        <taxon>Pseudomonadota</taxon>
        <taxon>Gammaproteobacteria</taxon>
        <taxon>Alteromonadales</taxon>
        <taxon>Colwelliaceae</taxon>
        <taxon>Colwellia</taxon>
    </lineage>
</organism>
<gene>
    <name evidence="4" type="ORF">SAMN05216262_10873</name>
</gene>
<keyword evidence="2" id="KW-0472">Membrane</keyword>
<dbReference type="NCBIfam" id="TIGR02226">
    <property type="entry name" value="two_anch"/>
    <property type="match status" value="1"/>
</dbReference>
<dbReference type="RefSeq" id="WP_085285030.1">
    <property type="nucleotide sequence ID" value="NZ_FOBI01000008.1"/>
</dbReference>
<keyword evidence="5" id="KW-1185">Reference proteome</keyword>
<dbReference type="EMBL" id="FOBI01000008">
    <property type="protein sequence ID" value="SEL26352.1"/>
    <property type="molecule type" value="Genomic_DNA"/>
</dbReference>
<keyword evidence="2 4" id="KW-0812">Transmembrane</keyword>
<evidence type="ECO:0000313" key="5">
    <source>
        <dbReference type="Proteomes" id="UP000199297"/>
    </source>
</evidence>
<sequence length="548" mass="61798">MLTSLPTLVLQNPWAIYALLALMLPVIVHLLSRNKARLVAFANIALIKVKEPKNLRHMRLTQIWLLLLRLLLLVVSILLLANISVIKPPRQPAEVYLFTKDWLKHSDVAERQQLLTESGGVEMYLLAPKTRLITAEQLLHWPTASASASTSQQSDTTQGNTLRYLEEFSQGLAATNQITLWVTDSANQYTVADENTPLFLPNEINWQIKPLTESVTKQYPDALQVLIIYQQARQHELKYFQQAFRLIKQYVAPKLELVSLLDQSLKNPEKIRQVLATPPDWLFYLSTQAPSQTLQQLVSRTSHIVVDASTASAEALPAVGLDITPGSADSPSAYGLIYRRSLATDIAQQLTDFGFHDQNGQSDILWQIHDNKGVALPMLTSLTVLPALQVQLGEGINSTAALHVKQNNQHRSQSRTLYQLHSRFSPSWSNLILTEQWPNFLKHLLFSAWQQQQVSQQYRLTARQIKQLISNHDLAENTETWASRQRITQAQHLIAAQQKESDSYNTWLVILLLVLSVIERGLSELTRPKPPREQDKRAAGATSAKVGA</sequence>
<dbReference type="OrthoDB" id="6225501at2"/>
<keyword evidence="2" id="KW-1133">Transmembrane helix</keyword>
<feature type="transmembrane region" description="Helical" evidence="2">
    <location>
        <begin position="14"/>
        <end position="31"/>
    </location>
</feature>
<dbReference type="Proteomes" id="UP000199297">
    <property type="component" value="Unassembled WGS sequence"/>
</dbReference>
<dbReference type="InterPro" id="IPR011933">
    <property type="entry name" value="Double_TM_dom"/>
</dbReference>
<evidence type="ECO:0000259" key="3">
    <source>
        <dbReference type="Pfam" id="PF07584"/>
    </source>
</evidence>